<dbReference type="EMBL" id="BPQH01000007">
    <property type="protein sequence ID" value="GJD49772.1"/>
    <property type="molecule type" value="Genomic_DNA"/>
</dbReference>
<dbReference type="SUPFAM" id="SSF46785">
    <property type="entry name" value="Winged helix' DNA-binding domain"/>
    <property type="match status" value="1"/>
</dbReference>
<dbReference type="RefSeq" id="WP_128561779.1">
    <property type="nucleotide sequence ID" value="NZ_BPQH01000007.1"/>
</dbReference>
<keyword evidence="2" id="KW-1185">Reference proteome</keyword>
<dbReference type="Proteomes" id="UP001055167">
    <property type="component" value="Unassembled WGS sequence"/>
</dbReference>
<reference evidence="1" key="1">
    <citation type="journal article" date="2021" name="Front. Microbiol.">
        <title>Comprehensive Comparative Genomics and Phenotyping of Methylobacterium Species.</title>
        <authorList>
            <person name="Alessa O."/>
            <person name="Ogura Y."/>
            <person name="Fujitani Y."/>
            <person name="Takami H."/>
            <person name="Hayashi T."/>
            <person name="Sahin N."/>
            <person name="Tani A."/>
        </authorList>
    </citation>
    <scope>NUCLEOTIDE SEQUENCE</scope>
    <source>
        <strain evidence="1">KCTC 52305</strain>
    </source>
</reference>
<dbReference type="InterPro" id="IPR000944">
    <property type="entry name" value="Tscrpt_reg_Rrf2"/>
</dbReference>
<protein>
    <submittedName>
        <fullName evidence="1">HTH-type transcriptional regulator YwnA</fullName>
    </submittedName>
</protein>
<dbReference type="InterPro" id="IPR036388">
    <property type="entry name" value="WH-like_DNA-bd_sf"/>
</dbReference>
<organism evidence="1 2">
    <name type="scientific">Methylobacterium crusticola</name>
    <dbReference type="NCBI Taxonomy" id="1697972"/>
    <lineage>
        <taxon>Bacteria</taxon>
        <taxon>Pseudomonadati</taxon>
        <taxon>Pseudomonadota</taxon>
        <taxon>Alphaproteobacteria</taxon>
        <taxon>Hyphomicrobiales</taxon>
        <taxon>Methylobacteriaceae</taxon>
        <taxon>Methylobacterium</taxon>
    </lineage>
</organism>
<accession>A0ABQ4QX54</accession>
<dbReference type="Gene3D" id="1.10.10.10">
    <property type="entry name" value="Winged helix-like DNA-binding domain superfamily/Winged helix DNA-binding domain"/>
    <property type="match status" value="1"/>
</dbReference>
<proteinExistence type="predicted"/>
<evidence type="ECO:0000313" key="1">
    <source>
        <dbReference type="EMBL" id="GJD49772.1"/>
    </source>
</evidence>
<dbReference type="Pfam" id="PF02082">
    <property type="entry name" value="Rrf2"/>
    <property type="match status" value="1"/>
</dbReference>
<comment type="caution">
    <text evidence="1">The sequence shown here is derived from an EMBL/GenBank/DDBJ whole genome shotgun (WGS) entry which is preliminary data.</text>
</comment>
<dbReference type="PANTHER" id="PTHR33221:SF15">
    <property type="entry name" value="HTH-TYPE TRANSCRIPTIONAL REGULATOR YWGB-RELATED"/>
    <property type="match status" value="1"/>
</dbReference>
<gene>
    <name evidence="1" type="primary">ywnA</name>
    <name evidence="1" type="ORF">OPKNFCMD_2505</name>
</gene>
<evidence type="ECO:0000313" key="2">
    <source>
        <dbReference type="Proteomes" id="UP001055167"/>
    </source>
</evidence>
<dbReference type="PANTHER" id="PTHR33221">
    <property type="entry name" value="WINGED HELIX-TURN-HELIX TRANSCRIPTIONAL REGULATOR, RRF2 FAMILY"/>
    <property type="match status" value="1"/>
</dbReference>
<sequence length="140" mass="15053">MAANSLLASAVQALCVIAWRGSAGANSDLLATSLNTNPVVVRRLLKLLERQGLVRLRSGRHGGVELLLAPADITLEDVYRAVEPDGAMFAMRERQNPRCPVQKAMTDLLPPLFSAADDAVAEVLRRTSLATLVEQVPRPG</sequence>
<dbReference type="PROSITE" id="PS51197">
    <property type="entry name" value="HTH_RRF2_2"/>
    <property type="match status" value="1"/>
</dbReference>
<reference evidence="1" key="2">
    <citation type="submission" date="2021-08" db="EMBL/GenBank/DDBJ databases">
        <authorList>
            <person name="Tani A."/>
            <person name="Ola A."/>
            <person name="Ogura Y."/>
            <person name="Katsura K."/>
            <person name="Hayashi T."/>
        </authorList>
    </citation>
    <scope>NUCLEOTIDE SEQUENCE</scope>
    <source>
        <strain evidence="1">KCTC 52305</strain>
    </source>
</reference>
<dbReference type="InterPro" id="IPR036390">
    <property type="entry name" value="WH_DNA-bd_sf"/>
</dbReference>
<name>A0ABQ4QX54_9HYPH</name>